<dbReference type="Gene3D" id="3.40.50.150">
    <property type="entry name" value="Vaccinia Virus protein VP39"/>
    <property type="match status" value="1"/>
</dbReference>
<feature type="region of interest" description="Disordered" evidence="1">
    <location>
        <begin position="1"/>
        <end position="21"/>
    </location>
</feature>
<feature type="region of interest" description="Disordered" evidence="1">
    <location>
        <begin position="185"/>
        <end position="209"/>
    </location>
</feature>
<sequence length="209" mass="22607">MLAKTTTSLDTHHDPNSTPEGTAKCYDDWSGTYDKEIMTQLSCTGPRECADALEKALDGSTRKEIRILDVAAGTGLVAERLVKKGFTNIDAVDGSQGMLDLAQKKQIYRRLICDFVGPNPLDIENDTYDAIACCAGFAAGHMKDDCLPELIRVVKRAATSCSHSVRSGCISTRNTRISWSPPWPACRTRGSGSESAGRSFPTTTQARTA</sequence>
<name>A0A8J9Z671_BRALA</name>
<organism evidence="3 4">
    <name type="scientific">Branchiostoma lanceolatum</name>
    <name type="common">Common lancelet</name>
    <name type="synonym">Amphioxus lanceolatum</name>
    <dbReference type="NCBI Taxonomy" id="7740"/>
    <lineage>
        <taxon>Eukaryota</taxon>
        <taxon>Metazoa</taxon>
        <taxon>Chordata</taxon>
        <taxon>Cephalochordata</taxon>
        <taxon>Leptocardii</taxon>
        <taxon>Amphioxiformes</taxon>
        <taxon>Branchiostomatidae</taxon>
        <taxon>Branchiostoma</taxon>
    </lineage>
</organism>
<dbReference type="SUPFAM" id="SSF53335">
    <property type="entry name" value="S-adenosyl-L-methionine-dependent methyltransferases"/>
    <property type="match status" value="1"/>
</dbReference>
<dbReference type="Proteomes" id="UP000838412">
    <property type="component" value="Chromosome 16"/>
</dbReference>
<evidence type="ECO:0000313" key="4">
    <source>
        <dbReference type="Proteomes" id="UP000838412"/>
    </source>
</evidence>
<dbReference type="InterPro" id="IPR029063">
    <property type="entry name" value="SAM-dependent_MTases_sf"/>
</dbReference>
<evidence type="ECO:0000313" key="3">
    <source>
        <dbReference type="EMBL" id="CAH1247895.1"/>
    </source>
</evidence>
<protein>
    <submittedName>
        <fullName evidence="3">WBSCR27 protein</fullName>
    </submittedName>
</protein>
<dbReference type="EMBL" id="OV696701">
    <property type="protein sequence ID" value="CAH1247895.1"/>
    <property type="molecule type" value="Genomic_DNA"/>
</dbReference>
<dbReference type="PANTHER" id="PTHR43591">
    <property type="entry name" value="METHYLTRANSFERASE"/>
    <property type="match status" value="1"/>
</dbReference>
<feature type="compositionally biased region" description="Polar residues" evidence="1">
    <location>
        <begin position="190"/>
        <end position="209"/>
    </location>
</feature>
<feature type="domain" description="Methyltransferase" evidence="2">
    <location>
        <begin position="67"/>
        <end position="155"/>
    </location>
</feature>
<gene>
    <name evidence="3" type="primary">WBSCR27</name>
    <name evidence="3" type="ORF">BLAG_LOCUS9427</name>
</gene>
<reference evidence="3" key="1">
    <citation type="submission" date="2022-01" db="EMBL/GenBank/DDBJ databases">
        <authorList>
            <person name="Braso-Vives M."/>
        </authorList>
    </citation>
    <scope>NUCLEOTIDE SEQUENCE</scope>
</reference>
<evidence type="ECO:0000259" key="2">
    <source>
        <dbReference type="Pfam" id="PF13649"/>
    </source>
</evidence>
<dbReference type="CDD" id="cd02440">
    <property type="entry name" value="AdoMet_MTases"/>
    <property type="match status" value="1"/>
</dbReference>
<dbReference type="PANTHER" id="PTHR43591:SF101">
    <property type="entry name" value="METHYLTRANSFERASE-LIKE PROTEIN 27"/>
    <property type="match status" value="1"/>
</dbReference>
<dbReference type="AlphaFoldDB" id="A0A8J9Z671"/>
<dbReference type="InterPro" id="IPR041698">
    <property type="entry name" value="Methyltransf_25"/>
</dbReference>
<dbReference type="OrthoDB" id="3647at2759"/>
<dbReference type="Pfam" id="PF13649">
    <property type="entry name" value="Methyltransf_25"/>
    <property type="match status" value="1"/>
</dbReference>
<keyword evidence="4" id="KW-1185">Reference proteome</keyword>
<accession>A0A8J9Z671</accession>
<evidence type="ECO:0000256" key="1">
    <source>
        <dbReference type="SAM" id="MobiDB-lite"/>
    </source>
</evidence>
<proteinExistence type="predicted"/>